<keyword evidence="2" id="KW-0175">Coiled coil</keyword>
<dbReference type="Pfam" id="PF03097">
    <property type="entry name" value="BRO1"/>
    <property type="match status" value="1"/>
</dbReference>
<dbReference type="PROSITE" id="PS51180">
    <property type="entry name" value="BRO1"/>
    <property type="match status" value="1"/>
</dbReference>
<dbReference type="CDD" id="cd09236">
    <property type="entry name" value="V_AnPalA_UmRIM20_like"/>
    <property type="match status" value="1"/>
</dbReference>
<sequence>MASSILQLPFRRSHNVSLSDAMKQYISTKYDQHPDMFAEDFIIIDQMRSDAISLQEPHESGIARLVIYAAQLKWIGGKFPIDVGVEFPWYPAFGFNTGRPVSQNNLRFELANILFNLAALYSQLAVSLIPATSETLKTACKYFCQAAGVIEHIRMDILPDLRTSPPEDMDEMTLRSLEELLLAQSQECFWQKAVKDGLKDVSIARLAAKVSDYYINAGGYAVKSNSISTDWIHHMTAKHHHFAAAAQYRQSLDCLEKRKYGEEVARLRDSLLCANEALKEKRWINKVVLSDLNGLKSRVSEDLKRAEKDNDMIYLDHVPPKSELKLLDRANMVAAKAPPEVINGLSMIGEGAPLGRALFAKLVPYAVHVAASIYADRRDRRVNETIGELESMTTKLRDLLQSLNLPGSLQALEKPLGLPPSLVSHAEEIRQQDGLNRILTSLDDTSKLKATDKATFTEAVDLLNAEKEEDQRARLKYGTDRWTREPSEKAAPNLYAQTSEIEGYLSSANTSDNFIQSKLNEHGRVLQVLAGTNRDLEAFVPSSRRPVLSPQVGREISRLRSALNEVTRLENRRRRLIEDLRESSQADNINSALLEETARLEREFPMQKIQPSQFEGLFEKHLRRYDSDRNMLAEEQRKQDELGEQLREANKVFTAARRGDSSTKEREKALQDLEIGYLKYKEIVSNIDTGRKFYNDLARIVGRFREDCKKFVNQRRLEASRMETDIANTTAMAALNIAAHSPTSQQMPAQNQHQQSFTNPVEPLTAPQPTRANVMPPPATMPPVGGGIWSPEVGIKFAPAPAPNAHVAPYPESRTVVEPSASSSSNATGTGTTAGTAKPGHWDPTRGLRFS</sequence>
<feature type="compositionally biased region" description="Polar residues" evidence="3">
    <location>
        <begin position="743"/>
        <end position="759"/>
    </location>
</feature>
<evidence type="ECO:0000256" key="1">
    <source>
        <dbReference type="ARBA" id="ARBA00038154"/>
    </source>
</evidence>
<feature type="domain" description="BRO1" evidence="4">
    <location>
        <begin position="4"/>
        <end position="396"/>
    </location>
</feature>
<dbReference type="InterPro" id="IPR025304">
    <property type="entry name" value="ALIX_V_dom"/>
</dbReference>
<protein>
    <submittedName>
        <fullName evidence="5">pH-response regulator protein palA/RIM20</fullName>
    </submittedName>
</protein>
<feature type="compositionally biased region" description="Low complexity" evidence="3">
    <location>
        <begin position="820"/>
        <end position="837"/>
    </location>
</feature>
<dbReference type="VEuPathDB" id="FungiDB:TERG_07695"/>
<dbReference type="GO" id="GO:0005768">
    <property type="term" value="C:endosome"/>
    <property type="evidence" value="ECO:0007669"/>
    <property type="project" value="TreeGrafter"/>
</dbReference>
<feature type="coiled-coil region" evidence="2">
    <location>
        <begin position="559"/>
        <end position="586"/>
    </location>
</feature>
<dbReference type="Gene3D" id="1.20.140.50">
    <property type="entry name" value="alix/aip1 like domains"/>
    <property type="match status" value="1"/>
</dbReference>
<evidence type="ECO:0000313" key="5">
    <source>
        <dbReference type="EMBL" id="OAL67317.1"/>
    </source>
</evidence>
<feature type="compositionally biased region" description="Basic and acidic residues" evidence="3">
    <location>
        <begin position="840"/>
        <end position="851"/>
    </location>
</feature>
<comment type="caution">
    <text evidence="5">The sequence shown here is derived from an EMBL/GenBank/DDBJ whole genome shotgun (WGS) entry which is preliminary data.</text>
</comment>
<dbReference type="Gene3D" id="1.25.40.280">
    <property type="entry name" value="alix/aip1 like domains"/>
    <property type="match status" value="1"/>
</dbReference>
<dbReference type="CDD" id="cd09241">
    <property type="entry name" value="BRO1_ScRim20-like"/>
    <property type="match status" value="1"/>
</dbReference>
<dbReference type="AlphaFoldDB" id="A0A178F769"/>
<comment type="similarity">
    <text evidence="1">Belongs to the palA/RIM20 family.</text>
</comment>
<organism evidence="5 6">
    <name type="scientific">Trichophyton rubrum</name>
    <name type="common">Athlete's foot fungus</name>
    <name type="synonym">Epidermophyton rubrum</name>
    <dbReference type="NCBI Taxonomy" id="5551"/>
    <lineage>
        <taxon>Eukaryota</taxon>
        <taxon>Fungi</taxon>
        <taxon>Dikarya</taxon>
        <taxon>Ascomycota</taxon>
        <taxon>Pezizomycotina</taxon>
        <taxon>Eurotiomycetes</taxon>
        <taxon>Eurotiomycetidae</taxon>
        <taxon>Onygenales</taxon>
        <taxon>Arthrodermataceae</taxon>
        <taxon>Trichophyton</taxon>
    </lineage>
</organism>
<feature type="region of interest" description="Disordered" evidence="3">
    <location>
        <begin position="743"/>
        <end position="773"/>
    </location>
</feature>
<dbReference type="EMBL" id="LHPM01000010">
    <property type="protein sequence ID" value="OAL67317.1"/>
    <property type="molecule type" value="Genomic_DNA"/>
</dbReference>
<evidence type="ECO:0000259" key="4">
    <source>
        <dbReference type="PROSITE" id="PS51180"/>
    </source>
</evidence>
<dbReference type="SMART" id="SM01041">
    <property type="entry name" value="BRO1"/>
    <property type="match status" value="1"/>
</dbReference>
<dbReference type="PANTHER" id="PTHR23030:SF39">
    <property type="entry name" value="PROGRAMMED CELL DEATH 6-INTERACTING PROTEIN"/>
    <property type="match status" value="1"/>
</dbReference>
<proteinExistence type="inferred from homology"/>
<evidence type="ECO:0000256" key="2">
    <source>
        <dbReference type="SAM" id="Coils"/>
    </source>
</evidence>
<dbReference type="InterPro" id="IPR038499">
    <property type="entry name" value="BRO1_sf"/>
</dbReference>
<dbReference type="Proteomes" id="UP000243015">
    <property type="component" value="Unassembled WGS sequence"/>
</dbReference>
<accession>A0A178F769</accession>
<name>A0A178F769_TRIRU</name>
<dbReference type="PANTHER" id="PTHR23030">
    <property type="entry name" value="PCD6 INTERACTING PROTEIN-RELATED"/>
    <property type="match status" value="1"/>
</dbReference>
<dbReference type="Gene3D" id="1.20.120.560">
    <property type="entry name" value="alix/aip1 in complex with the ypdl late domain"/>
    <property type="match status" value="1"/>
</dbReference>
<dbReference type="InterPro" id="IPR004328">
    <property type="entry name" value="BRO1_dom"/>
</dbReference>
<reference evidence="5 6" key="1">
    <citation type="submission" date="2016-05" db="EMBL/GenBank/DDBJ databases">
        <title>Genome sequencing of Trichophyton rubrum CMCC(F)T1i isolated from hair.</title>
        <authorList>
            <person name="Zhan P."/>
            <person name="Tao Y."/>
            <person name="Liu W."/>
        </authorList>
    </citation>
    <scope>NUCLEOTIDE SEQUENCE [LARGE SCALE GENOMIC DNA]</scope>
    <source>
        <strain evidence="6">CMCC(F)T1i</strain>
    </source>
</reference>
<gene>
    <name evidence="5" type="ORF">A7C99_1181</name>
</gene>
<dbReference type="Pfam" id="PF13949">
    <property type="entry name" value="ALIX_LYPXL_bnd"/>
    <property type="match status" value="1"/>
</dbReference>
<feature type="region of interest" description="Disordered" evidence="3">
    <location>
        <begin position="809"/>
        <end position="851"/>
    </location>
</feature>
<evidence type="ECO:0000313" key="6">
    <source>
        <dbReference type="Proteomes" id="UP000243015"/>
    </source>
</evidence>
<evidence type="ECO:0000256" key="3">
    <source>
        <dbReference type="SAM" id="MobiDB-lite"/>
    </source>
</evidence>